<comment type="cofactor">
    <cofactor evidence="1">
        <name>[4Fe-4S] cluster</name>
        <dbReference type="ChEBI" id="CHEBI:49883"/>
    </cofactor>
</comment>
<dbReference type="NCBIfam" id="TIGR03906">
    <property type="entry name" value="quino_hemo_SAM"/>
    <property type="match status" value="1"/>
</dbReference>
<keyword evidence="5" id="KW-0411">Iron-sulfur</keyword>
<dbReference type="InterPro" id="IPR023867">
    <property type="entry name" value="Sulphatase_maturase_rSAM"/>
</dbReference>
<keyword evidence="3" id="KW-0479">Metal-binding</keyword>
<accession>A0A381UL24</accession>
<dbReference type="SFLD" id="SFLDG01386">
    <property type="entry name" value="main_SPASM_domain-containing"/>
    <property type="match status" value="1"/>
</dbReference>
<keyword evidence="4" id="KW-0408">Iron</keyword>
<dbReference type="InterPro" id="IPR058240">
    <property type="entry name" value="rSAM_sf"/>
</dbReference>
<keyword evidence="2" id="KW-0949">S-adenosyl-L-methionine</keyword>
<dbReference type="SUPFAM" id="SSF102114">
    <property type="entry name" value="Radical SAM enzymes"/>
    <property type="match status" value="1"/>
</dbReference>
<dbReference type="GO" id="GO:0051536">
    <property type="term" value="F:iron-sulfur cluster binding"/>
    <property type="evidence" value="ECO:0007669"/>
    <property type="project" value="UniProtKB-KW"/>
</dbReference>
<dbReference type="GO" id="GO:0016491">
    <property type="term" value="F:oxidoreductase activity"/>
    <property type="evidence" value="ECO:0007669"/>
    <property type="project" value="InterPro"/>
</dbReference>
<dbReference type="Pfam" id="PF04055">
    <property type="entry name" value="Radical_SAM"/>
    <property type="match status" value="1"/>
</dbReference>
<dbReference type="SFLD" id="SFLDG01067">
    <property type="entry name" value="SPASM/twitch_domain_containing"/>
    <property type="match status" value="1"/>
</dbReference>
<evidence type="ECO:0000256" key="2">
    <source>
        <dbReference type="ARBA" id="ARBA00022691"/>
    </source>
</evidence>
<dbReference type="AlphaFoldDB" id="A0A381UL24"/>
<dbReference type="SFLD" id="SFLDS00029">
    <property type="entry name" value="Radical_SAM"/>
    <property type="match status" value="1"/>
</dbReference>
<evidence type="ECO:0000256" key="5">
    <source>
        <dbReference type="ARBA" id="ARBA00023014"/>
    </source>
</evidence>
<organism evidence="7">
    <name type="scientific">marine metagenome</name>
    <dbReference type="NCBI Taxonomy" id="408172"/>
    <lineage>
        <taxon>unclassified sequences</taxon>
        <taxon>metagenomes</taxon>
        <taxon>ecological metagenomes</taxon>
    </lineage>
</organism>
<reference evidence="7" key="1">
    <citation type="submission" date="2018-05" db="EMBL/GenBank/DDBJ databases">
        <authorList>
            <person name="Lanie J.A."/>
            <person name="Ng W.-L."/>
            <person name="Kazmierczak K.M."/>
            <person name="Andrzejewski T.M."/>
            <person name="Davidsen T.M."/>
            <person name="Wayne K.J."/>
            <person name="Tettelin H."/>
            <person name="Glass J.I."/>
            <person name="Rusch D."/>
            <person name="Podicherti R."/>
            <person name="Tsui H.-C.T."/>
            <person name="Winkler M.E."/>
        </authorList>
    </citation>
    <scope>NUCLEOTIDE SEQUENCE</scope>
</reference>
<dbReference type="NCBIfam" id="TIGR04085">
    <property type="entry name" value="rSAM_more_4Fe4S"/>
    <property type="match status" value="1"/>
</dbReference>
<name>A0A381UL24_9ZZZZ</name>
<dbReference type="InterPro" id="IPR023885">
    <property type="entry name" value="4Fe4S-binding_SPASM_dom"/>
</dbReference>
<dbReference type="SFLD" id="SFLDG01384">
    <property type="entry name" value="thioether_bond_formation_requi"/>
    <property type="match status" value="1"/>
</dbReference>
<dbReference type="PANTHER" id="PTHR43273:SF8">
    <property type="entry name" value="RADICAL SAM DOMAIN PROTEIN"/>
    <property type="match status" value="1"/>
</dbReference>
<dbReference type="PANTHER" id="PTHR43273">
    <property type="entry name" value="ANAEROBIC SULFATASE-MATURATING ENZYME HOMOLOG ASLB-RELATED"/>
    <property type="match status" value="1"/>
</dbReference>
<dbReference type="InterPro" id="IPR013785">
    <property type="entry name" value="Aldolase_TIM"/>
</dbReference>
<dbReference type="CDD" id="cd01335">
    <property type="entry name" value="Radical_SAM"/>
    <property type="match status" value="1"/>
</dbReference>
<evidence type="ECO:0000256" key="4">
    <source>
        <dbReference type="ARBA" id="ARBA00023004"/>
    </source>
</evidence>
<proteinExistence type="predicted"/>
<dbReference type="InterPro" id="IPR023886">
    <property type="entry name" value="QH-AmDH_gsu_maturation"/>
</dbReference>
<protein>
    <recommendedName>
        <fullName evidence="6">Radical SAM core domain-containing protein</fullName>
    </recommendedName>
</protein>
<dbReference type="EMBL" id="UINC01006628">
    <property type="protein sequence ID" value="SVA28684.1"/>
    <property type="molecule type" value="Genomic_DNA"/>
</dbReference>
<dbReference type="Gene3D" id="3.20.20.70">
    <property type="entry name" value="Aldolase class I"/>
    <property type="match status" value="1"/>
</dbReference>
<dbReference type="PROSITE" id="PS51918">
    <property type="entry name" value="RADICAL_SAM"/>
    <property type="match status" value="1"/>
</dbReference>
<sequence length="445" mass="49621">MDGPSDAILETLSKSPKVKTELIDKLSGQFDIDLLLETIDELIEIRAIGDIDAPKDLVPNDLPPAGFPLTTMVLNVTNKCNLACTYCYEYGEDKIIDTQYGDQPKFMAEETAKESVEFLLEESRGQDVAHITFFGGETLLNFPVLQDTVAYARRRAAEEGKRIEFSLTTNATLLRPEIIEWLADNQIGVTISIDGPKEVQDGLRVFHNGKGSYDVVEPKIKELLKRHKTRPIGARVTLTQKNMDVLKIFRHLTEDMGFWEVGLAPVTTQDQRDYAITSEGKDDMLEQFGVLAQEWLECALNDEHHGFSNVKDTLEEIHKGVSKAYGCGAGLGLMGVATDGDVSLCHRFAGSPEHTIGSVTDGIDRDKQGEFLVDHHIASKTDCHTCWARPICSGGCYHEAHVQYGTSSHPNLHYCTWVRSWTHTCLEIYGALAEKNPKFLNRFDA</sequence>
<feature type="domain" description="Radical SAM core" evidence="6">
    <location>
        <begin position="66"/>
        <end position="308"/>
    </location>
</feature>
<evidence type="ECO:0000259" key="6">
    <source>
        <dbReference type="PROSITE" id="PS51918"/>
    </source>
</evidence>
<gene>
    <name evidence="7" type="ORF">METZ01_LOCUS81538</name>
</gene>
<dbReference type="GO" id="GO:0046872">
    <property type="term" value="F:metal ion binding"/>
    <property type="evidence" value="ECO:0007669"/>
    <property type="project" value="UniProtKB-KW"/>
</dbReference>
<evidence type="ECO:0000256" key="3">
    <source>
        <dbReference type="ARBA" id="ARBA00022723"/>
    </source>
</evidence>
<dbReference type="InterPro" id="IPR007197">
    <property type="entry name" value="rSAM"/>
</dbReference>
<evidence type="ECO:0000256" key="1">
    <source>
        <dbReference type="ARBA" id="ARBA00001966"/>
    </source>
</evidence>
<evidence type="ECO:0000313" key="7">
    <source>
        <dbReference type="EMBL" id="SVA28684.1"/>
    </source>
</evidence>